<evidence type="ECO:0000313" key="4">
    <source>
        <dbReference type="EMBL" id="KGB20882.1"/>
    </source>
</evidence>
<feature type="domain" description="Lipid/polyisoprenoid-binding YceI-like" evidence="2">
    <location>
        <begin position="38"/>
        <end position="202"/>
    </location>
</feature>
<name>A0A094YHT0_9PROT</name>
<dbReference type="InterPro" id="IPR007372">
    <property type="entry name" value="Lipid/polyisoprenoid-bd_YceI"/>
</dbReference>
<dbReference type="Proteomes" id="UP000220394">
    <property type="component" value="Chromosome"/>
</dbReference>
<gene>
    <name evidence="4" type="ORF">AtDm6_3400</name>
    <name evidence="3" type="ORF">CIW82_15425</name>
</gene>
<protein>
    <submittedName>
        <fullName evidence="3">Polyisoprenoid-binding protein</fullName>
    </submittedName>
</protein>
<dbReference type="Gene3D" id="2.40.128.110">
    <property type="entry name" value="Lipid/polyisoprenoid-binding, YceI-like"/>
    <property type="match status" value="1"/>
</dbReference>
<dbReference type="KEGG" id="ato:CIW82_15425"/>
<reference evidence="3 6" key="2">
    <citation type="submission" date="2017-08" db="EMBL/GenBank/DDBJ databases">
        <title>Complete Genome Sequence of Acetobacter tropicalis Oregon-R-modENCODE STRAIN BDGP1, an acetic acid bacterium isolated from Drosophila melanogaster gut.</title>
        <authorList>
            <person name="Wan K.H."/>
            <person name="Yu C."/>
            <person name="Park S."/>
            <person name="Hammonds A.S."/>
            <person name="Booth B.W."/>
            <person name="Celniker S.E."/>
        </authorList>
    </citation>
    <scope>NUCLEOTIDE SEQUENCE [LARGE SCALE GENOMIC DNA]</scope>
    <source>
        <strain evidence="3 6">BDGP1</strain>
    </source>
</reference>
<dbReference type="EMBL" id="CP022699">
    <property type="protein sequence ID" value="ATJ91863.1"/>
    <property type="molecule type" value="Genomic_DNA"/>
</dbReference>
<evidence type="ECO:0000313" key="5">
    <source>
        <dbReference type="Proteomes" id="UP000029448"/>
    </source>
</evidence>
<dbReference type="Pfam" id="PF04264">
    <property type="entry name" value="YceI"/>
    <property type="match status" value="1"/>
</dbReference>
<feature type="chain" id="PRO_5001904043" evidence="1">
    <location>
        <begin position="26"/>
        <end position="205"/>
    </location>
</feature>
<proteinExistence type="predicted"/>
<dbReference type="RefSeq" id="WP_014106232.1">
    <property type="nucleotide sequence ID" value="NZ_CP022699.1"/>
</dbReference>
<keyword evidence="1" id="KW-0732">Signal</keyword>
<dbReference type="Proteomes" id="UP000029448">
    <property type="component" value="Unassembled WGS sequence"/>
</dbReference>
<dbReference type="AlphaFoldDB" id="A0A094YHT0"/>
<reference evidence="4 5" key="1">
    <citation type="submission" date="2014-06" db="EMBL/GenBank/DDBJ databases">
        <title>Functional and comparative genomic analyses of the Drosophila gut microbiota identify candidate symbiosis factors.</title>
        <authorList>
            <person name="Newell P.D."/>
            <person name="Chaston J.M."/>
            <person name="Douglas A.E."/>
        </authorList>
    </citation>
    <scope>NUCLEOTIDE SEQUENCE [LARGE SCALE GENOMIC DNA]</scope>
    <source>
        <strain evidence="4 5">DmCS_006</strain>
    </source>
</reference>
<organism evidence="4 5">
    <name type="scientific">Acetobacter tropicalis</name>
    <dbReference type="NCBI Taxonomy" id="104102"/>
    <lineage>
        <taxon>Bacteria</taxon>
        <taxon>Pseudomonadati</taxon>
        <taxon>Pseudomonadota</taxon>
        <taxon>Alphaproteobacteria</taxon>
        <taxon>Acetobacterales</taxon>
        <taxon>Acetobacteraceae</taxon>
        <taxon>Acetobacter</taxon>
    </lineage>
</organism>
<dbReference type="GeneID" id="89478760"/>
<dbReference type="STRING" id="104102.AtDm6_3400"/>
<evidence type="ECO:0000256" key="1">
    <source>
        <dbReference type="SAM" id="SignalP"/>
    </source>
</evidence>
<keyword evidence="5" id="KW-1185">Reference proteome</keyword>
<accession>A0A094YHT0</accession>
<evidence type="ECO:0000313" key="3">
    <source>
        <dbReference type="EMBL" id="ATJ91863.1"/>
    </source>
</evidence>
<dbReference type="SMART" id="SM00867">
    <property type="entry name" value="YceI"/>
    <property type="match status" value="1"/>
</dbReference>
<dbReference type="EMBL" id="JOKM01000110">
    <property type="protein sequence ID" value="KGB20882.1"/>
    <property type="molecule type" value="Genomic_DNA"/>
</dbReference>
<dbReference type="InterPro" id="IPR036761">
    <property type="entry name" value="TTHA0802/YceI-like_sf"/>
</dbReference>
<dbReference type="PATRIC" id="fig|104102.7.peg.3352"/>
<feature type="signal peptide" evidence="1">
    <location>
        <begin position="1"/>
        <end position="25"/>
    </location>
</feature>
<evidence type="ECO:0000259" key="2">
    <source>
        <dbReference type="SMART" id="SM00867"/>
    </source>
</evidence>
<dbReference type="PANTHER" id="PTHR34406">
    <property type="entry name" value="PROTEIN YCEI"/>
    <property type="match status" value="1"/>
</dbReference>
<sequence>MKYGLSFVSAAAMAIGLLAGNPASAQVVTNAAQSQSGTYNVEPGHTQVGFSVLHFGFTNYQGVFSNVSGTLTLDAQHPAASKLSVTIPVDSVQTTSAKLNDELKSDQWFDAAKFPNATFESTSVHLTGRNDAIVTGNLTLHGVTKPETLKVHFIGAGVNALDKKYTTGFEATGTIKRSDFGVKMYVPYVSDDVTLRIAGAFEKQD</sequence>
<dbReference type="SUPFAM" id="SSF101874">
    <property type="entry name" value="YceI-like"/>
    <property type="match status" value="1"/>
</dbReference>
<evidence type="ECO:0000313" key="6">
    <source>
        <dbReference type="Proteomes" id="UP000220394"/>
    </source>
</evidence>
<dbReference type="PANTHER" id="PTHR34406:SF1">
    <property type="entry name" value="PROTEIN YCEI"/>
    <property type="match status" value="1"/>
</dbReference>